<gene>
    <name evidence="9" type="ORF">Cenrod_2710</name>
</gene>
<comment type="pathway">
    <text evidence="2">Organic acid metabolism; glycolate biosynthesis; glycolate from 2-phosphoglycolate: step 1/1.</text>
</comment>
<evidence type="ECO:0000256" key="1">
    <source>
        <dbReference type="ARBA" id="ARBA00000830"/>
    </source>
</evidence>
<reference evidence="9 10" key="1">
    <citation type="journal article" date="2013" name="Genome Biol.">
        <title>Genomic analysis reveals key aspects of prokaryotic symbiosis in the phototrophic consortium "Chlorochromatium aggregatum".</title>
        <authorList>
            <person name="Liu Z."/>
            <person name="Muller J."/>
            <person name="Li T."/>
            <person name="Alvey R.M."/>
            <person name="Vogl K."/>
            <person name="Frigaard N.U."/>
            <person name="Rockwell N.C."/>
            <person name="Boyd E.S."/>
            <person name="Tomsho L.P."/>
            <person name="Schuster S.C."/>
            <person name="Henke P."/>
            <person name="Rohde M."/>
            <person name="Overmann J."/>
            <person name="Bryant D.A."/>
        </authorList>
    </citation>
    <scope>NUCLEOTIDE SEQUENCE [LARGE SCALE GENOMIC DNA]</scope>
    <source>
        <strain evidence="9">CR</strain>
    </source>
</reference>
<dbReference type="InterPro" id="IPR006439">
    <property type="entry name" value="HAD-SF_hydro_IA"/>
</dbReference>
<dbReference type="GO" id="GO:0005829">
    <property type="term" value="C:cytosol"/>
    <property type="evidence" value="ECO:0007669"/>
    <property type="project" value="TreeGrafter"/>
</dbReference>
<dbReference type="SUPFAM" id="SSF56784">
    <property type="entry name" value="HAD-like"/>
    <property type="match status" value="1"/>
</dbReference>
<dbReference type="NCBIfam" id="TIGR01549">
    <property type="entry name" value="HAD-SF-IA-v1"/>
    <property type="match status" value="1"/>
</dbReference>
<dbReference type="InterPro" id="IPR036412">
    <property type="entry name" value="HAD-like_sf"/>
</dbReference>
<dbReference type="FunFam" id="3.40.50.1000:FF:000022">
    <property type="entry name" value="Phosphoglycolate phosphatase"/>
    <property type="match status" value="1"/>
</dbReference>
<comment type="catalytic activity">
    <reaction evidence="1">
        <text>2-phosphoglycolate + H2O = glycolate + phosphate</text>
        <dbReference type="Rhea" id="RHEA:14369"/>
        <dbReference type="ChEBI" id="CHEBI:15377"/>
        <dbReference type="ChEBI" id="CHEBI:29805"/>
        <dbReference type="ChEBI" id="CHEBI:43474"/>
        <dbReference type="ChEBI" id="CHEBI:58033"/>
        <dbReference type="EC" id="3.1.3.18"/>
    </reaction>
</comment>
<dbReference type="PATRIC" id="fig|946483.4.peg.2736"/>
<dbReference type="GO" id="GO:0019253">
    <property type="term" value="P:reductive pentose-phosphate cycle"/>
    <property type="evidence" value="ECO:0007669"/>
    <property type="project" value="UniProtKB-KW"/>
</dbReference>
<dbReference type="GO" id="GO:0006281">
    <property type="term" value="P:DNA repair"/>
    <property type="evidence" value="ECO:0007669"/>
    <property type="project" value="TreeGrafter"/>
</dbReference>
<evidence type="ECO:0000256" key="6">
    <source>
        <dbReference type="ARBA" id="ARBA00022801"/>
    </source>
</evidence>
<keyword evidence="7" id="KW-0460">Magnesium</keyword>
<protein>
    <recommendedName>
        <fullName evidence="4">phosphoglycolate phosphatase</fullName>
        <ecNumber evidence="4">3.1.3.18</ecNumber>
    </recommendedName>
</protein>
<dbReference type="InterPro" id="IPR050155">
    <property type="entry name" value="HAD-like_hydrolase_sf"/>
</dbReference>
<dbReference type="GO" id="GO:0046872">
    <property type="term" value="F:metal ion binding"/>
    <property type="evidence" value="ECO:0007669"/>
    <property type="project" value="UniProtKB-KW"/>
</dbReference>
<dbReference type="KEGG" id="cbx:Cenrod_2710"/>
<dbReference type="AlphaFoldDB" id="U5NAZ8"/>
<evidence type="ECO:0000256" key="4">
    <source>
        <dbReference type="ARBA" id="ARBA00013078"/>
    </source>
</evidence>
<keyword evidence="10" id="KW-1185">Reference proteome</keyword>
<evidence type="ECO:0000256" key="7">
    <source>
        <dbReference type="ARBA" id="ARBA00022842"/>
    </source>
</evidence>
<dbReference type="Gene3D" id="3.40.50.1000">
    <property type="entry name" value="HAD superfamily/HAD-like"/>
    <property type="match status" value="1"/>
</dbReference>
<sequence>MGDSVTVQAVLFDLDGTLVDTVLDLGGACNMLRARRGLPPLPIDDYRPVAGRGSAGLLHVAFGMVAEDPAFPALCTEFLDIYATCLADHPCPFPGIPALIDTLRERGVPWGIVTNKPHRFAAPLLVSVPLAATAAVVIDGDSTANAKPHPAPLLEAARRLGIPPQACVYVGDEERDIVAARAASMQAVAVRYGYTADPAACDGWGAHGVVDTPSALQNCLLTWLTTVATQ</sequence>
<dbReference type="STRING" id="946483.Cenrod_2710"/>
<dbReference type="eggNOG" id="COG0546">
    <property type="taxonomic scope" value="Bacteria"/>
</dbReference>
<comment type="subunit">
    <text evidence="3">Homotrimer.</text>
</comment>
<dbReference type="PANTHER" id="PTHR43434">
    <property type="entry name" value="PHOSPHOGLYCOLATE PHOSPHATASE"/>
    <property type="match status" value="1"/>
</dbReference>
<comment type="function">
    <text evidence="8">Specifically catalyzes the dephosphorylation of 2-phosphoglycolate. Is involved in the dissimilation of the intracellular 2-phosphoglycolate formed during the DNA repair of 3'-phosphoglycolate ends, a major class of DNA lesions induced by oxidative stress.</text>
</comment>
<dbReference type="GO" id="GO:0008967">
    <property type="term" value="F:phosphoglycolate phosphatase activity"/>
    <property type="evidence" value="ECO:0007669"/>
    <property type="project" value="UniProtKB-EC"/>
</dbReference>
<evidence type="ECO:0000256" key="8">
    <source>
        <dbReference type="ARBA" id="ARBA00059247"/>
    </source>
</evidence>
<dbReference type="PANTHER" id="PTHR43434:SF23">
    <property type="entry name" value="PHOSPHOGLYCOLATE PHOSPHATASE"/>
    <property type="match status" value="1"/>
</dbReference>
<evidence type="ECO:0000256" key="3">
    <source>
        <dbReference type="ARBA" id="ARBA00011233"/>
    </source>
</evidence>
<evidence type="ECO:0000256" key="2">
    <source>
        <dbReference type="ARBA" id="ARBA00004818"/>
    </source>
</evidence>
<evidence type="ECO:0000313" key="10">
    <source>
        <dbReference type="Proteomes" id="UP000017184"/>
    </source>
</evidence>
<accession>U5NAZ8</accession>
<dbReference type="SFLD" id="SFLDS00003">
    <property type="entry name" value="Haloacid_Dehalogenase"/>
    <property type="match status" value="1"/>
</dbReference>
<evidence type="ECO:0000256" key="5">
    <source>
        <dbReference type="ARBA" id="ARBA00022567"/>
    </source>
</evidence>
<dbReference type="InterPro" id="IPR023198">
    <property type="entry name" value="PGP-like_dom2"/>
</dbReference>
<name>U5NAZ8_9BURK</name>
<dbReference type="EMBL" id="CP004885">
    <property type="protein sequence ID" value="AGX88756.1"/>
    <property type="molecule type" value="Genomic_DNA"/>
</dbReference>
<dbReference type="SFLD" id="SFLDG01129">
    <property type="entry name" value="C1.5:_HAD__Beta-PGM__Phosphata"/>
    <property type="match status" value="1"/>
</dbReference>
<dbReference type="HOGENOM" id="CLU_045011_19_1_4"/>
<dbReference type="OrthoDB" id="9776368at2"/>
<organism evidence="9 10">
    <name type="scientific">Candidatus Symbiobacter mobilis CR</name>
    <dbReference type="NCBI Taxonomy" id="946483"/>
    <lineage>
        <taxon>Bacteria</taxon>
        <taxon>Pseudomonadati</taxon>
        <taxon>Pseudomonadota</taxon>
        <taxon>Betaproteobacteria</taxon>
        <taxon>Burkholderiales</taxon>
        <taxon>Comamonadaceae</taxon>
    </lineage>
</organism>
<dbReference type="Proteomes" id="UP000017184">
    <property type="component" value="Chromosome"/>
</dbReference>
<dbReference type="Gene3D" id="1.10.150.240">
    <property type="entry name" value="Putative phosphatase, domain 2"/>
    <property type="match status" value="1"/>
</dbReference>
<keyword evidence="6" id="KW-0378">Hydrolase</keyword>
<proteinExistence type="predicted"/>
<dbReference type="EC" id="3.1.3.18" evidence="4"/>
<evidence type="ECO:0000313" key="9">
    <source>
        <dbReference type="EMBL" id="AGX88756.1"/>
    </source>
</evidence>
<dbReference type="NCBIfam" id="TIGR01509">
    <property type="entry name" value="HAD-SF-IA-v3"/>
    <property type="match status" value="1"/>
</dbReference>
<dbReference type="Pfam" id="PF00702">
    <property type="entry name" value="Hydrolase"/>
    <property type="match status" value="1"/>
</dbReference>
<dbReference type="InterPro" id="IPR023214">
    <property type="entry name" value="HAD_sf"/>
</dbReference>
<keyword evidence="5" id="KW-0113">Calvin cycle</keyword>